<gene>
    <name evidence="13" type="ORF">SHERM_26834</name>
</gene>
<dbReference type="PANTHER" id="PTHR12497">
    <property type="entry name" value="TAZ PROTEIN TAFAZZIN"/>
    <property type="match status" value="1"/>
</dbReference>
<keyword evidence="8" id="KW-0472">Membrane</keyword>
<comment type="caution">
    <text evidence="13">The sequence shown here is derived from an EMBL/GenBank/DDBJ whole genome shotgun (WGS) entry which is preliminary data.</text>
</comment>
<keyword evidence="7" id="KW-0496">Mitochondrion</keyword>
<dbReference type="InterPro" id="IPR000872">
    <property type="entry name" value="Tafazzin"/>
</dbReference>
<dbReference type="PRINTS" id="PR00979">
    <property type="entry name" value="TAFAZZIN"/>
</dbReference>
<evidence type="ECO:0000256" key="1">
    <source>
        <dbReference type="ARBA" id="ARBA00004137"/>
    </source>
</evidence>
<dbReference type="PANTHER" id="PTHR12497:SF0">
    <property type="entry name" value="TAFAZZIN"/>
    <property type="match status" value="1"/>
</dbReference>
<dbReference type="CDD" id="cd07989">
    <property type="entry name" value="LPLAT_AGPAT-like"/>
    <property type="match status" value="1"/>
</dbReference>
<evidence type="ECO:0000256" key="7">
    <source>
        <dbReference type="ARBA" id="ARBA00023128"/>
    </source>
</evidence>
<keyword evidence="6" id="KW-0443">Lipid metabolism</keyword>
<dbReference type="OrthoDB" id="193467at2759"/>
<evidence type="ECO:0000259" key="12">
    <source>
        <dbReference type="SMART" id="SM00563"/>
    </source>
</evidence>
<reference evidence="13" key="1">
    <citation type="submission" date="2019-12" db="EMBL/GenBank/DDBJ databases">
        <authorList>
            <person name="Scholes J."/>
        </authorList>
    </citation>
    <scope>NUCLEOTIDE SEQUENCE</scope>
</reference>
<evidence type="ECO:0000256" key="2">
    <source>
        <dbReference type="ARBA" id="ARBA00010524"/>
    </source>
</evidence>
<evidence type="ECO:0000256" key="5">
    <source>
        <dbReference type="ARBA" id="ARBA00022792"/>
    </source>
</evidence>
<evidence type="ECO:0000256" key="8">
    <source>
        <dbReference type="ARBA" id="ARBA00023136"/>
    </source>
</evidence>
<dbReference type="GO" id="GO:0008374">
    <property type="term" value="F:O-acyltransferase activity"/>
    <property type="evidence" value="ECO:0007669"/>
    <property type="project" value="TreeGrafter"/>
</dbReference>
<keyword evidence="4" id="KW-1000">Mitochondrion outer membrane</keyword>
<evidence type="ECO:0000256" key="10">
    <source>
        <dbReference type="ARBA" id="ARBA00024323"/>
    </source>
</evidence>
<dbReference type="GO" id="GO:0005741">
    <property type="term" value="C:mitochondrial outer membrane"/>
    <property type="evidence" value="ECO:0007669"/>
    <property type="project" value="UniProtKB-SubCell"/>
</dbReference>
<dbReference type="GO" id="GO:0006644">
    <property type="term" value="P:phospholipid metabolic process"/>
    <property type="evidence" value="ECO:0007669"/>
    <property type="project" value="InterPro"/>
</dbReference>
<dbReference type="AlphaFoldDB" id="A0A9N7NK36"/>
<name>A0A9N7NK36_STRHE</name>
<keyword evidence="3" id="KW-0808">Transferase</keyword>
<dbReference type="GO" id="GO:0005743">
    <property type="term" value="C:mitochondrial inner membrane"/>
    <property type="evidence" value="ECO:0007669"/>
    <property type="project" value="UniProtKB-SubCell"/>
</dbReference>
<keyword evidence="5" id="KW-0999">Mitochondrion inner membrane</keyword>
<accession>A0A9N7NK36</accession>
<dbReference type="Pfam" id="PF01553">
    <property type="entry name" value="Acyltransferase"/>
    <property type="match status" value="1"/>
</dbReference>
<organism evidence="13 14">
    <name type="scientific">Striga hermonthica</name>
    <name type="common">Purple witchweed</name>
    <name type="synonym">Buchnera hermonthica</name>
    <dbReference type="NCBI Taxonomy" id="68872"/>
    <lineage>
        <taxon>Eukaryota</taxon>
        <taxon>Viridiplantae</taxon>
        <taxon>Streptophyta</taxon>
        <taxon>Embryophyta</taxon>
        <taxon>Tracheophyta</taxon>
        <taxon>Spermatophyta</taxon>
        <taxon>Magnoliopsida</taxon>
        <taxon>eudicotyledons</taxon>
        <taxon>Gunneridae</taxon>
        <taxon>Pentapetalae</taxon>
        <taxon>asterids</taxon>
        <taxon>lamiids</taxon>
        <taxon>Lamiales</taxon>
        <taxon>Orobanchaceae</taxon>
        <taxon>Buchnereae</taxon>
        <taxon>Striga</taxon>
    </lineage>
</organism>
<comment type="catalytic activity">
    <reaction evidence="11">
        <text>1'-[1,2-diacyl-sn-glycero-3-phospho],3'-[1-acyl-sn-glycero-3-phospho]-glycerol + a 1,2-diacyl-sn-glycero-3-phosphocholine = a cardiolipin + a 1-acyl-sn-glycero-3-phosphocholine</text>
        <dbReference type="Rhea" id="RHEA:33731"/>
        <dbReference type="ChEBI" id="CHEBI:57643"/>
        <dbReference type="ChEBI" id="CHEBI:58168"/>
        <dbReference type="ChEBI" id="CHEBI:62237"/>
        <dbReference type="ChEBI" id="CHEBI:64743"/>
    </reaction>
    <physiologicalReaction direction="left-to-right" evidence="11">
        <dbReference type="Rhea" id="RHEA:33732"/>
    </physiologicalReaction>
    <physiologicalReaction direction="right-to-left" evidence="11">
        <dbReference type="Rhea" id="RHEA:33733"/>
    </physiologicalReaction>
</comment>
<proteinExistence type="inferred from homology"/>
<evidence type="ECO:0000256" key="6">
    <source>
        <dbReference type="ARBA" id="ARBA00023098"/>
    </source>
</evidence>
<comment type="subcellular location">
    <subcellularLocation>
        <location evidence="1">Mitochondrion inner membrane</location>
        <topology evidence="1">Peripheral membrane protein</topology>
        <orientation evidence="1">Intermembrane side</orientation>
    </subcellularLocation>
    <subcellularLocation>
        <location evidence="10">Mitochondrion outer membrane</location>
        <topology evidence="10">Peripheral membrane protein</topology>
        <orientation evidence="10">Intermembrane side</orientation>
    </subcellularLocation>
</comment>
<evidence type="ECO:0000256" key="4">
    <source>
        <dbReference type="ARBA" id="ARBA00022787"/>
    </source>
</evidence>
<keyword evidence="9 13" id="KW-0012">Acyltransferase</keyword>
<dbReference type="SUPFAM" id="SSF69593">
    <property type="entry name" value="Glycerol-3-phosphate (1)-acyltransferase"/>
    <property type="match status" value="1"/>
</dbReference>
<evidence type="ECO:0000313" key="14">
    <source>
        <dbReference type="Proteomes" id="UP001153555"/>
    </source>
</evidence>
<keyword evidence="14" id="KW-1185">Reference proteome</keyword>
<dbReference type="SMART" id="SM00563">
    <property type="entry name" value="PlsC"/>
    <property type="match status" value="1"/>
</dbReference>
<dbReference type="InterPro" id="IPR002123">
    <property type="entry name" value="Plipid/glycerol_acylTrfase"/>
</dbReference>
<evidence type="ECO:0000256" key="11">
    <source>
        <dbReference type="ARBA" id="ARBA00047906"/>
    </source>
</evidence>
<evidence type="ECO:0000256" key="9">
    <source>
        <dbReference type="ARBA" id="ARBA00023315"/>
    </source>
</evidence>
<sequence length="526" mass="58482">MRRVAEVVSRCGEAICHGAGSIASAALGVECSRCRGVTEWSVAARRWMKMVVGRWTECRGDLLAEGAKSVRLRLKDRFRVAAVDYRRSRCMGFSGGGYFSSTVHRWLDRFSEFRHGSLPSASTFYRKKVSKDIDAEDDSVLTRMLQAVAVPVIGNVCHVFMHGLNRIQIFGAEKLEHALLHRPENKPLLTVSNHVAAMDDPLVIASLLPRSMLLDAKGLRWTLCASDRCFKNPVTSAFFKYVKVLPVSRGEGIYQKGMDLAISKLNRGGWVHIFPEGSRSRDGGKTMGAAKRGIGRLVLDADNVPIVVPFVHTGMQEVMPVGAKFPRVGKTVTILVGDPIGFDDLINEEPQKNISRGKLYDAVSARIGNRLQKLKLQVEVLALEQAQLLQKYPPSRLTERAAHLLQSVDWESLGMGSYLSMNENSSSQDTLREREVSQLYPQGSRCVDQCSRVGFSSQGGLVSRVKGYMDSTEPMIFSARGLFTNHRTNAYFFSLHRVSPLKVWNKFWKSMSGGDHFPLDSLLAEA</sequence>
<protein>
    <submittedName>
        <fullName evidence="13">Phospholipid/glycerol acyltransferase family protein</fullName>
    </submittedName>
</protein>
<feature type="domain" description="Phospholipid/glycerol acyltransferase" evidence="12">
    <location>
        <begin position="188"/>
        <end position="315"/>
    </location>
</feature>
<evidence type="ECO:0000256" key="3">
    <source>
        <dbReference type="ARBA" id="ARBA00022679"/>
    </source>
</evidence>
<dbReference type="EMBL" id="CACSLK010027832">
    <property type="protein sequence ID" value="CAA0831485.1"/>
    <property type="molecule type" value="Genomic_DNA"/>
</dbReference>
<dbReference type="Proteomes" id="UP001153555">
    <property type="component" value="Unassembled WGS sequence"/>
</dbReference>
<comment type="similarity">
    <text evidence="2">Belongs to the taffazin family.</text>
</comment>
<evidence type="ECO:0000313" key="13">
    <source>
        <dbReference type="EMBL" id="CAA0831485.1"/>
    </source>
</evidence>